<keyword evidence="4" id="KW-1185">Reference proteome</keyword>
<reference evidence="3 4" key="1">
    <citation type="submission" date="2014-12" db="EMBL/GenBank/DDBJ databases">
        <title>Genome sequencing of Alteromonas marina AD001.</title>
        <authorList>
            <person name="Adrian T.G.S."/>
            <person name="Chan K.G."/>
        </authorList>
    </citation>
    <scope>NUCLEOTIDE SEQUENCE [LARGE SCALE GENOMIC DNA]</scope>
    <source>
        <strain evidence="3 4">AD001</strain>
    </source>
</reference>
<keyword evidence="1" id="KW-0812">Transmembrane</keyword>
<feature type="domain" description="DUF3592" evidence="2">
    <location>
        <begin position="64"/>
        <end position="144"/>
    </location>
</feature>
<keyword evidence="1" id="KW-0472">Membrane</keyword>
<keyword evidence="1" id="KW-1133">Transmembrane helix</keyword>
<dbReference type="AlphaFoldDB" id="A0A0B3XZ09"/>
<organism evidence="3 4">
    <name type="scientific">Alteromonas marina</name>
    <dbReference type="NCBI Taxonomy" id="203795"/>
    <lineage>
        <taxon>Bacteria</taxon>
        <taxon>Pseudomonadati</taxon>
        <taxon>Pseudomonadota</taxon>
        <taxon>Gammaproteobacteria</taxon>
        <taxon>Alteromonadales</taxon>
        <taxon>Alteromonadaceae</taxon>
        <taxon>Alteromonas/Salinimonas group</taxon>
        <taxon>Alteromonas</taxon>
    </lineage>
</organism>
<evidence type="ECO:0000313" key="3">
    <source>
        <dbReference type="EMBL" id="KHT44964.1"/>
    </source>
</evidence>
<name>A0A0B3XZ09_9ALTE</name>
<gene>
    <name evidence="3" type="ORF">RJ41_15435</name>
</gene>
<sequence>MTIEVSRAQLRKARLGVCFVALIALIFVIVFSIQVFKGLAGPISSMNWLPIKATLINVYIDEMITTTTKDNRSQYTLYTPRILYKYNTSGQQHIGRKVTWDDIYDDGFMLELGLELKRKFAASEPIEIYINPNNEAQSVLIKGIIWEHMSMLLVVFLISWSVFLWLVYILNFKLKYKR</sequence>
<dbReference type="OrthoDB" id="6330805at2"/>
<evidence type="ECO:0000259" key="2">
    <source>
        <dbReference type="Pfam" id="PF12158"/>
    </source>
</evidence>
<evidence type="ECO:0000256" key="1">
    <source>
        <dbReference type="SAM" id="Phobius"/>
    </source>
</evidence>
<protein>
    <recommendedName>
        <fullName evidence="2">DUF3592 domain-containing protein</fullName>
    </recommendedName>
</protein>
<dbReference type="InterPro" id="IPR021994">
    <property type="entry name" value="DUF3592"/>
</dbReference>
<evidence type="ECO:0000313" key="4">
    <source>
        <dbReference type="Proteomes" id="UP000031197"/>
    </source>
</evidence>
<dbReference type="RefSeq" id="WP_039222761.1">
    <property type="nucleotide sequence ID" value="NZ_JWLW01000065.1"/>
</dbReference>
<dbReference type="Pfam" id="PF12158">
    <property type="entry name" value="DUF3592"/>
    <property type="match status" value="1"/>
</dbReference>
<comment type="caution">
    <text evidence="3">The sequence shown here is derived from an EMBL/GenBank/DDBJ whole genome shotgun (WGS) entry which is preliminary data.</text>
</comment>
<proteinExistence type="predicted"/>
<accession>A0A0B3XZ09</accession>
<dbReference type="Proteomes" id="UP000031197">
    <property type="component" value="Unassembled WGS sequence"/>
</dbReference>
<dbReference type="EMBL" id="JWLW01000065">
    <property type="protein sequence ID" value="KHT44964.1"/>
    <property type="molecule type" value="Genomic_DNA"/>
</dbReference>
<feature type="transmembrane region" description="Helical" evidence="1">
    <location>
        <begin position="149"/>
        <end position="170"/>
    </location>
</feature>
<feature type="transmembrane region" description="Helical" evidence="1">
    <location>
        <begin position="15"/>
        <end position="36"/>
    </location>
</feature>